<dbReference type="PANTHER" id="PTHR13445">
    <property type="entry name" value="TUMOR SUPPRESSING SUBTRANSFERABLE CANDIDATE 4 TSSC4"/>
    <property type="match status" value="1"/>
</dbReference>
<comment type="caution">
    <text evidence="2">The sequence shown here is derived from an EMBL/GenBank/DDBJ whole genome shotgun (WGS) entry which is preliminary data.</text>
</comment>
<accession>A0AAV5HVM1</accession>
<evidence type="ECO:0008006" key="4">
    <source>
        <dbReference type="Google" id="ProtNLM"/>
    </source>
</evidence>
<keyword evidence="3" id="KW-1185">Reference proteome</keyword>
<feature type="compositionally biased region" description="Acidic residues" evidence="1">
    <location>
        <begin position="272"/>
        <end position="282"/>
    </location>
</feature>
<sequence>MSDSVLYKLPQEEEDEYDKVASGRDYAGKVYMSDINDHGLYLNSQNVLHGSANDKSKRDPRANYLAARMRLKEDDADARSSHHSGDTENKEPQSKSFDRGSLLRSILKRKDDNAGFKPQKRVRFDPSYENDSEVVSQKFKEFPAGTLSKNVKAPDGGLPFAEDAPKVPDYVLNPSRYTRYSLDSSEVDDESNTNACMDFLELVKKLKPKESGSELEDGQSDLPKVTFIPKKKSINVQAGNNGGEVQEMEVEGKQSLLPSGLPQGIAAGEAQQCEEGELEDDGAGTSAIVQKHGRSYRQKPRSDESDA</sequence>
<evidence type="ECO:0000313" key="3">
    <source>
        <dbReference type="Proteomes" id="UP001054252"/>
    </source>
</evidence>
<evidence type="ECO:0000313" key="2">
    <source>
        <dbReference type="EMBL" id="GKU92902.1"/>
    </source>
</evidence>
<protein>
    <recommendedName>
        <fullName evidence="4">Protein TSSC4</fullName>
    </recommendedName>
</protein>
<proteinExistence type="predicted"/>
<dbReference type="InterPro" id="IPR029338">
    <property type="entry name" value="TSSC4"/>
</dbReference>
<reference evidence="2 3" key="1">
    <citation type="journal article" date="2021" name="Commun. Biol.">
        <title>The genome of Shorea leprosula (Dipterocarpaceae) highlights the ecological relevance of drought in aseasonal tropical rainforests.</title>
        <authorList>
            <person name="Ng K.K.S."/>
            <person name="Kobayashi M.J."/>
            <person name="Fawcett J.A."/>
            <person name="Hatakeyama M."/>
            <person name="Paape T."/>
            <person name="Ng C.H."/>
            <person name="Ang C.C."/>
            <person name="Tnah L.H."/>
            <person name="Lee C.T."/>
            <person name="Nishiyama T."/>
            <person name="Sese J."/>
            <person name="O'Brien M.J."/>
            <person name="Copetti D."/>
            <person name="Mohd Noor M.I."/>
            <person name="Ong R.C."/>
            <person name="Putra M."/>
            <person name="Sireger I.Z."/>
            <person name="Indrioko S."/>
            <person name="Kosugi Y."/>
            <person name="Izuno A."/>
            <person name="Isagi Y."/>
            <person name="Lee S.L."/>
            <person name="Shimizu K.K."/>
        </authorList>
    </citation>
    <scope>NUCLEOTIDE SEQUENCE [LARGE SCALE GENOMIC DNA]</scope>
    <source>
        <strain evidence="2">214</strain>
    </source>
</reference>
<gene>
    <name evidence="2" type="ORF">SLEP1_g6563</name>
</gene>
<dbReference type="EMBL" id="BPVZ01000006">
    <property type="protein sequence ID" value="GKU92902.1"/>
    <property type="molecule type" value="Genomic_DNA"/>
</dbReference>
<feature type="compositionally biased region" description="Basic and acidic residues" evidence="1">
    <location>
        <begin position="52"/>
        <end position="61"/>
    </location>
</feature>
<feature type="region of interest" description="Disordered" evidence="1">
    <location>
        <begin position="147"/>
        <end position="166"/>
    </location>
</feature>
<dbReference type="AlphaFoldDB" id="A0AAV5HVM1"/>
<dbReference type="Pfam" id="PF15264">
    <property type="entry name" value="TSSC4"/>
    <property type="match status" value="1"/>
</dbReference>
<name>A0AAV5HVM1_9ROSI</name>
<feature type="compositionally biased region" description="Basic and acidic residues" evidence="1">
    <location>
        <begin position="70"/>
        <end position="98"/>
    </location>
</feature>
<feature type="region of interest" description="Disordered" evidence="1">
    <location>
        <begin position="238"/>
        <end position="307"/>
    </location>
</feature>
<dbReference type="PANTHER" id="PTHR13445:SF5">
    <property type="entry name" value="PROTEIN TSSC4"/>
    <property type="match status" value="1"/>
</dbReference>
<dbReference type="Proteomes" id="UP001054252">
    <property type="component" value="Unassembled WGS sequence"/>
</dbReference>
<feature type="region of interest" description="Disordered" evidence="1">
    <location>
        <begin position="1"/>
        <end position="22"/>
    </location>
</feature>
<evidence type="ECO:0000256" key="1">
    <source>
        <dbReference type="SAM" id="MobiDB-lite"/>
    </source>
</evidence>
<organism evidence="2 3">
    <name type="scientific">Rubroshorea leprosula</name>
    <dbReference type="NCBI Taxonomy" id="152421"/>
    <lineage>
        <taxon>Eukaryota</taxon>
        <taxon>Viridiplantae</taxon>
        <taxon>Streptophyta</taxon>
        <taxon>Embryophyta</taxon>
        <taxon>Tracheophyta</taxon>
        <taxon>Spermatophyta</taxon>
        <taxon>Magnoliopsida</taxon>
        <taxon>eudicotyledons</taxon>
        <taxon>Gunneridae</taxon>
        <taxon>Pentapetalae</taxon>
        <taxon>rosids</taxon>
        <taxon>malvids</taxon>
        <taxon>Malvales</taxon>
        <taxon>Dipterocarpaceae</taxon>
        <taxon>Rubroshorea</taxon>
    </lineage>
</organism>
<feature type="region of interest" description="Disordered" evidence="1">
    <location>
        <begin position="49"/>
        <end position="130"/>
    </location>
</feature>